<evidence type="ECO:0000313" key="4">
    <source>
        <dbReference type="Proteomes" id="UP000631034"/>
    </source>
</evidence>
<dbReference type="Gene3D" id="3.40.50.12140">
    <property type="entry name" value="Domain of unknown function DUF4159"/>
    <property type="match status" value="1"/>
</dbReference>
<comment type="caution">
    <text evidence="3">The sequence shown here is derived from an EMBL/GenBank/DDBJ whole genome shotgun (WGS) entry which is preliminary data.</text>
</comment>
<dbReference type="AlphaFoldDB" id="A0A8J6YKC6"/>
<sequence length="313" mass="32620">MKGPGPMLPLSLPLCQSPHHAACAGHPPAGPRTRSPRPRNAVRTAAGTVLRTLAAGLLACALGLGAAHHPALAADPGTGAPPLSVSEKDREAALQPRLAYVLSGSASADHVSETGLTRLTDVLALRTSAKMAPPVALDPERDDPLLFPVVYWPVSAAIAPLSPEAAGRFNRYMKAGGLLVIDLGDGSRPTDDLLAGLDIPPLKPMDPTHVLARSFYLLSRTPGRLDTAVAWVATTGLDNDGVSPVVVGPNDWAGAWAVDGSGAPLFQAFPGGEGQREQAFRFGINLVMYALAGSYKGDQVHSEAILDKLENRK</sequence>
<evidence type="ECO:0000256" key="1">
    <source>
        <dbReference type="SAM" id="SignalP"/>
    </source>
</evidence>
<dbReference type="InterPro" id="IPR025297">
    <property type="entry name" value="DUF4159"/>
</dbReference>
<organism evidence="3 4">
    <name type="scientific">Phaeovibrio sulfidiphilus</name>
    <dbReference type="NCBI Taxonomy" id="1220600"/>
    <lineage>
        <taxon>Bacteria</taxon>
        <taxon>Pseudomonadati</taxon>
        <taxon>Pseudomonadota</taxon>
        <taxon>Alphaproteobacteria</taxon>
        <taxon>Rhodospirillales</taxon>
        <taxon>Rhodospirillaceae</taxon>
        <taxon>Phaeovibrio</taxon>
    </lineage>
</organism>
<feature type="chain" id="PRO_5035171883" evidence="1">
    <location>
        <begin position="22"/>
        <end position="313"/>
    </location>
</feature>
<name>A0A8J6YKC6_9PROT</name>
<keyword evidence="4" id="KW-1185">Reference proteome</keyword>
<keyword evidence="1" id="KW-0732">Signal</keyword>
<dbReference type="EMBL" id="JACZHT010000001">
    <property type="protein sequence ID" value="MBE1236100.1"/>
    <property type="molecule type" value="Genomic_DNA"/>
</dbReference>
<dbReference type="Proteomes" id="UP000631034">
    <property type="component" value="Unassembled WGS sequence"/>
</dbReference>
<dbReference type="Pfam" id="PF13709">
    <property type="entry name" value="DUF4159"/>
    <property type="match status" value="1"/>
</dbReference>
<evidence type="ECO:0000313" key="3">
    <source>
        <dbReference type="EMBL" id="MBE1236100.1"/>
    </source>
</evidence>
<gene>
    <name evidence="3" type="ORF">IHV25_00295</name>
</gene>
<dbReference type="RefSeq" id="WP_192532984.1">
    <property type="nucleotide sequence ID" value="NZ_JACZHT010000001.1"/>
</dbReference>
<accession>A0A8J6YKC6</accession>
<evidence type="ECO:0000259" key="2">
    <source>
        <dbReference type="Pfam" id="PF13709"/>
    </source>
</evidence>
<reference evidence="3" key="1">
    <citation type="submission" date="2020-10" db="EMBL/GenBank/DDBJ databases">
        <title>Genome sequence of the unusual species of purple photosynthetic bacteria, Phaeovibrio sulfidiphilus DSM 23193, type strain.</title>
        <authorList>
            <person name="Kyndt J.A."/>
            <person name="Meyer T.E."/>
        </authorList>
    </citation>
    <scope>NUCLEOTIDE SEQUENCE</scope>
    <source>
        <strain evidence="3">DSM 23193</strain>
    </source>
</reference>
<proteinExistence type="predicted"/>
<protein>
    <submittedName>
        <fullName evidence="3">DUF4159 domain-containing protein</fullName>
    </submittedName>
</protein>
<feature type="domain" description="DUF4159" evidence="2">
    <location>
        <begin position="97"/>
        <end position="291"/>
    </location>
</feature>
<feature type="signal peptide" evidence="1">
    <location>
        <begin position="1"/>
        <end position="21"/>
    </location>
</feature>